<organism evidence="6 7">
    <name type="scientific">Candidatus Geothrix skivensis</name>
    <dbReference type="NCBI Taxonomy" id="2954439"/>
    <lineage>
        <taxon>Bacteria</taxon>
        <taxon>Pseudomonadati</taxon>
        <taxon>Acidobacteriota</taxon>
        <taxon>Holophagae</taxon>
        <taxon>Holophagales</taxon>
        <taxon>Holophagaceae</taxon>
        <taxon>Geothrix</taxon>
    </lineage>
</organism>
<dbReference type="InterPro" id="IPR011110">
    <property type="entry name" value="Reg_prop"/>
</dbReference>
<evidence type="ECO:0000256" key="1">
    <source>
        <dbReference type="ARBA" id="ARBA00000085"/>
    </source>
</evidence>
<dbReference type="AlphaFoldDB" id="A0A9D7SFP0"/>
<dbReference type="SUPFAM" id="SSF55874">
    <property type="entry name" value="ATPase domain of HSP90 chaperone/DNA topoisomerase II/histidine kinase"/>
    <property type="match status" value="1"/>
</dbReference>
<dbReference type="Gene3D" id="1.10.287.130">
    <property type="match status" value="1"/>
</dbReference>
<dbReference type="PROSITE" id="PS50109">
    <property type="entry name" value="HIS_KIN"/>
    <property type="match status" value="1"/>
</dbReference>
<dbReference type="Gene3D" id="3.30.565.10">
    <property type="entry name" value="Histidine kinase-like ATPase, C-terminal domain"/>
    <property type="match status" value="1"/>
</dbReference>
<keyword evidence="4" id="KW-0812">Transmembrane</keyword>
<dbReference type="SMART" id="SM00388">
    <property type="entry name" value="HisKA"/>
    <property type="match status" value="1"/>
</dbReference>
<dbReference type="SMART" id="SM00387">
    <property type="entry name" value="HATPase_c"/>
    <property type="match status" value="1"/>
</dbReference>
<reference evidence="6" key="1">
    <citation type="submission" date="2020-10" db="EMBL/GenBank/DDBJ databases">
        <title>Connecting structure to function with the recovery of over 1000 high-quality activated sludge metagenome-assembled genomes encoding full-length rRNA genes using long-read sequencing.</title>
        <authorList>
            <person name="Singleton C.M."/>
            <person name="Petriglieri F."/>
            <person name="Kristensen J.M."/>
            <person name="Kirkegaard R.H."/>
            <person name="Michaelsen T.Y."/>
            <person name="Andersen M.H."/>
            <person name="Karst S.M."/>
            <person name="Dueholm M.S."/>
            <person name="Nielsen P.H."/>
            <person name="Albertsen M."/>
        </authorList>
    </citation>
    <scope>NUCLEOTIDE SEQUENCE</scope>
    <source>
        <strain evidence="6">Skiv_18-Q3-R9-52_MAXAC.067</strain>
    </source>
</reference>
<name>A0A9D7SFP0_9BACT</name>
<dbReference type="InterPro" id="IPR013783">
    <property type="entry name" value="Ig-like_fold"/>
</dbReference>
<dbReference type="InterPro" id="IPR003661">
    <property type="entry name" value="HisK_dim/P_dom"/>
</dbReference>
<dbReference type="Gene3D" id="2.130.10.10">
    <property type="entry name" value="YVTN repeat-like/Quinoprotein amine dehydrogenase"/>
    <property type="match status" value="4"/>
</dbReference>
<evidence type="ECO:0000313" key="7">
    <source>
        <dbReference type="Proteomes" id="UP000886657"/>
    </source>
</evidence>
<keyword evidence="4" id="KW-1133">Transmembrane helix</keyword>
<dbReference type="InterPro" id="IPR003594">
    <property type="entry name" value="HATPase_dom"/>
</dbReference>
<dbReference type="CDD" id="cd00082">
    <property type="entry name" value="HisKA"/>
    <property type="match status" value="1"/>
</dbReference>
<dbReference type="Pfam" id="PF02518">
    <property type="entry name" value="HATPase_c"/>
    <property type="match status" value="1"/>
</dbReference>
<dbReference type="InterPro" id="IPR015943">
    <property type="entry name" value="WD40/YVTN_repeat-like_dom_sf"/>
</dbReference>
<keyword evidence="3" id="KW-0597">Phosphoprotein</keyword>
<evidence type="ECO:0000313" key="6">
    <source>
        <dbReference type="EMBL" id="MBK9796540.1"/>
    </source>
</evidence>
<dbReference type="GO" id="GO:0000155">
    <property type="term" value="F:phosphorelay sensor kinase activity"/>
    <property type="evidence" value="ECO:0007669"/>
    <property type="project" value="InterPro"/>
</dbReference>
<evidence type="ECO:0000259" key="5">
    <source>
        <dbReference type="PROSITE" id="PS50109"/>
    </source>
</evidence>
<dbReference type="Proteomes" id="UP000886657">
    <property type="component" value="Unassembled WGS sequence"/>
</dbReference>
<dbReference type="PANTHER" id="PTHR43547">
    <property type="entry name" value="TWO-COMPONENT HISTIDINE KINASE"/>
    <property type="match status" value="1"/>
</dbReference>
<sequence length="1033" mass="113051">MGFCLRHIIRLILALVVGLGSLWAQVSEPSGRLRWREYGYDDGLRNNSISAICQDQRGFIWVGTEEGLHRFDGRSFQVFLRPEGLPSSAIQVLQAGPDGGLWVGTYRGLARREGNRFVAVGTEHPELAKSITALASGADGSLHVGTTAGPYRQVSGDRFEAMASWPGGAVSALATLPGGGGMCIASWDGSRARVYRTLGATWQELPGKADFGLARLDGLAVDGSGTLWTRSLGALWSFNQQTFVPAPFSVKRTQQFACLYVDGLGRLMIPGVSELIVLENGKVMRRGGKESWAGQVQVAMLVDREGSMWVGGGGLRQSQGRRFWRSYGPEEGLQNPYVWSLWRDRDRTLFAGTEKGLARLGPEGWKMIPGTEDTQVRSGVRGPDGAFYLAGSPWIRRWDPATGHTVTFGPDQGVRADARIFRLLFDRTGTLWVATDAGGLLRGRGQGSHWTFAPEPLPGGTPKESIGDLHEDGAGRLWAPGDHGLALREGGRWRRFTRSDGLRADALACARTLRNGDLLLAYDANLGMARARYEQGQLRLLRHFDAEIDPTRTQFFMGEDAGGNLWAGTGAGVHRVSVSGTVELFTYRDGLISDSTNNMAFHADPNGDVWIGTVGGIARFDAKAYGGPPPPPALETYAYTLGSESFHAAPTRPLEVPYRNNTFVAQFAALSILHQDDLRLEVRLEGLEKDWHAARGRSERYAGLAAGDYAFQIRSQVADGTWVHSVPICFRVLPPWWGSWTFRALVVFGLVGLAFAYTRWRVRKLKLRNALLEDRVQERTQALDASEQRAWEAYARLQDMDRQKNQFLGIVAHDLRNPLNGIVLAAQLLEGEKDQARLNATARKIAKQGLDMSDLISRFLDKAVLEAGQVKPQLECFSLATLAREIIDLHQTRAREKDIILSFDPGVATPDVMADETFTNAILDNLISNAIKYSPPGTRTFVRLRVRGACLRLSVADQGPGFTVEDQQRLFGRFAKLSAEPTGGEASTGLGLSIVKHMADAMGCEISVESQPGLGATFHVDFPLRPGGAEPPT</sequence>
<protein>
    <recommendedName>
        <fullName evidence="2">histidine kinase</fullName>
        <ecNumber evidence="2">2.7.13.3</ecNumber>
    </recommendedName>
</protein>
<accession>A0A9D7SFP0</accession>
<dbReference type="CDD" id="cd00075">
    <property type="entry name" value="HATPase"/>
    <property type="match status" value="1"/>
</dbReference>
<dbReference type="SUPFAM" id="SSF63829">
    <property type="entry name" value="Calcium-dependent phosphotriesterase"/>
    <property type="match status" value="2"/>
</dbReference>
<comment type="caution">
    <text evidence="6">The sequence shown here is derived from an EMBL/GenBank/DDBJ whole genome shotgun (WGS) entry which is preliminary data.</text>
</comment>
<keyword evidence="4" id="KW-0472">Membrane</keyword>
<dbReference type="EMBL" id="JADKIO010000006">
    <property type="protein sequence ID" value="MBK9796540.1"/>
    <property type="molecule type" value="Genomic_DNA"/>
</dbReference>
<dbReference type="EC" id="2.7.13.3" evidence="2"/>
<dbReference type="InterPro" id="IPR036097">
    <property type="entry name" value="HisK_dim/P_sf"/>
</dbReference>
<evidence type="ECO:0000256" key="4">
    <source>
        <dbReference type="SAM" id="Phobius"/>
    </source>
</evidence>
<dbReference type="InterPro" id="IPR005467">
    <property type="entry name" value="His_kinase_dom"/>
</dbReference>
<dbReference type="InterPro" id="IPR036890">
    <property type="entry name" value="HATPase_C_sf"/>
</dbReference>
<dbReference type="PANTHER" id="PTHR43547:SF2">
    <property type="entry name" value="HYBRID SIGNAL TRANSDUCTION HISTIDINE KINASE C"/>
    <property type="match status" value="1"/>
</dbReference>
<proteinExistence type="predicted"/>
<dbReference type="SUPFAM" id="SSF47384">
    <property type="entry name" value="Homodimeric domain of signal transducing histidine kinase"/>
    <property type="match status" value="1"/>
</dbReference>
<feature type="domain" description="Histidine kinase" evidence="5">
    <location>
        <begin position="810"/>
        <end position="1026"/>
    </location>
</feature>
<evidence type="ECO:0000256" key="3">
    <source>
        <dbReference type="ARBA" id="ARBA00022553"/>
    </source>
</evidence>
<feature type="transmembrane region" description="Helical" evidence="4">
    <location>
        <begin position="736"/>
        <end position="758"/>
    </location>
</feature>
<dbReference type="InterPro" id="IPR004358">
    <property type="entry name" value="Sig_transdc_His_kin-like_C"/>
</dbReference>
<evidence type="ECO:0000256" key="2">
    <source>
        <dbReference type="ARBA" id="ARBA00012438"/>
    </source>
</evidence>
<gene>
    <name evidence="6" type="ORF">IPP58_08565</name>
</gene>
<dbReference type="Pfam" id="PF07494">
    <property type="entry name" value="Reg_prop"/>
    <property type="match status" value="1"/>
</dbReference>
<comment type="catalytic activity">
    <reaction evidence="1">
        <text>ATP + protein L-histidine = ADP + protein N-phospho-L-histidine.</text>
        <dbReference type="EC" id="2.7.13.3"/>
    </reaction>
</comment>
<dbReference type="Pfam" id="PF00512">
    <property type="entry name" value="HisKA"/>
    <property type="match status" value="1"/>
</dbReference>
<dbReference type="PRINTS" id="PR00344">
    <property type="entry name" value="BCTRLSENSOR"/>
</dbReference>
<dbReference type="Gene3D" id="2.60.40.10">
    <property type="entry name" value="Immunoglobulins"/>
    <property type="match status" value="1"/>
</dbReference>